<evidence type="ECO:0000259" key="2">
    <source>
        <dbReference type="PROSITE" id="PS50048"/>
    </source>
</evidence>
<dbReference type="GO" id="GO:0000981">
    <property type="term" value="F:DNA-binding transcription factor activity, RNA polymerase II-specific"/>
    <property type="evidence" value="ECO:0007669"/>
    <property type="project" value="InterPro"/>
</dbReference>
<dbReference type="GO" id="GO:0008270">
    <property type="term" value="F:zinc ion binding"/>
    <property type="evidence" value="ECO:0007669"/>
    <property type="project" value="InterPro"/>
</dbReference>
<dbReference type="PROSITE" id="PS50048">
    <property type="entry name" value="ZN2_CY6_FUNGAL_2"/>
    <property type="match status" value="1"/>
</dbReference>
<feature type="domain" description="Zn(2)-C6 fungal-type" evidence="2">
    <location>
        <begin position="49"/>
        <end position="78"/>
    </location>
</feature>
<dbReference type="Proteomes" id="UP000578531">
    <property type="component" value="Unassembled WGS sequence"/>
</dbReference>
<reference evidence="3 4" key="1">
    <citation type="journal article" date="2020" name="Genomics">
        <title>Complete, high-quality genomes from long-read metagenomic sequencing of two wolf lichen thalli reveals enigmatic genome architecture.</title>
        <authorList>
            <person name="McKenzie S.K."/>
            <person name="Walston R.F."/>
            <person name="Allen J.L."/>
        </authorList>
    </citation>
    <scope>NUCLEOTIDE SEQUENCE [LARGE SCALE GENOMIC DNA]</scope>
    <source>
        <strain evidence="3">WasteWater2</strain>
    </source>
</reference>
<organism evidence="3 4">
    <name type="scientific">Letharia columbiana</name>
    <dbReference type="NCBI Taxonomy" id="112416"/>
    <lineage>
        <taxon>Eukaryota</taxon>
        <taxon>Fungi</taxon>
        <taxon>Dikarya</taxon>
        <taxon>Ascomycota</taxon>
        <taxon>Pezizomycotina</taxon>
        <taxon>Lecanoromycetes</taxon>
        <taxon>OSLEUM clade</taxon>
        <taxon>Lecanoromycetidae</taxon>
        <taxon>Lecanorales</taxon>
        <taxon>Lecanorineae</taxon>
        <taxon>Parmeliaceae</taxon>
        <taxon>Letharia</taxon>
    </lineage>
</organism>
<evidence type="ECO:0000256" key="1">
    <source>
        <dbReference type="ARBA" id="ARBA00023242"/>
    </source>
</evidence>
<dbReference type="InterPro" id="IPR036864">
    <property type="entry name" value="Zn2-C6_fun-type_DNA-bd_sf"/>
</dbReference>
<comment type="caution">
    <text evidence="3">The sequence shown here is derived from an EMBL/GenBank/DDBJ whole genome shotgun (WGS) entry which is preliminary data.</text>
</comment>
<evidence type="ECO:0000313" key="4">
    <source>
        <dbReference type="Proteomes" id="UP000578531"/>
    </source>
</evidence>
<dbReference type="GeneID" id="59289127"/>
<dbReference type="InterPro" id="IPR001138">
    <property type="entry name" value="Zn2Cys6_DnaBD"/>
</dbReference>
<dbReference type="RefSeq" id="XP_037163834.1">
    <property type="nucleotide sequence ID" value="XM_037309374.1"/>
</dbReference>
<accession>A0A8H6FTH8</accession>
<dbReference type="AlphaFoldDB" id="A0A8H6FTH8"/>
<gene>
    <name evidence="3" type="ORF">HO173_007470</name>
</gene>
<sequence>MERKQEGSRVQSACHQCIEGNAPCNGQIPCHRCGHYSLDCVYLSQAQPPCLECSRTASECDGETPCQRCRQRTVQCVYSTRVDWDQRASASAVVASQSEEAWLEQNSFGSRPGEIETRPSAVAVGLGDSQAALGEGETRHDTREPDSYFIMEHNKGIDEDHLSKFKPDKKEWKMDRNV</sequence>
<keyword evidence="1" id="KW-0539">Nucleus</keyword>
<dbReference type="Pfam" id="PF00172">
    <property type="entry name" value="Zn_clus"/>
    <property type="match status" value="2"/>
</dbReference>
<name>A0A8H6FTH8_9LECA</name>
<dbReference type="SUPFAM" id="SSF57701">
    <property type="entry name" value="Zn2/Cys6 DNA-binding domain"/>
    <property type="match status" value="2"/>
</dbReference>
<dbReference type="OrthoDB" id="10018191at2759"/>
<dbReference type="EMBL" id="JACCJC010000030">
    <property type="protein sequence ID" value="KAF6234437.1"/>
    <property type="molecule type" value="Genomic_DNA"/>
</dbReference>
<evidence type="ECO:0000313" key="3">
    <source>
        <dbReference type="EMBL" id="KAF6234437.1"/>
    </source>
</evidence>
<protein>
    <recommendedName>
        <fullName evidence="2">Zn(2)-C6 fungal-type domain-containing protein</fullName>
    </recommendedName>
</protein>
<proteinExistence type="predicted"/>
<keyword evidence="4" id="KW-1185">Reference proteome</keyword>
<dbReference type="Gene3D" id="4.10.240.10">
    <property type="entry name" value="Zn(2)-C6 fungal-type DNA-binding domain"/>
    <property type="match status" value="2"/>
</dbReference>